<evidence type="ECO:0000313" key="1">
    <source>
        <dbReference type="EMBL" id="KAI4350007.1"/>
    </source>
</evidence>
<gene>
    <name evidence="1" type="ORF">L6164_010539</name>
</gene>
<keyword evidence="2" id="KW-1185">Reference proteome</keyword>
<reference evidence="1 2" key="1">
    <citation type="journal article" date="2022" name="DNA Res.">
        <title>Chromosomal-level genome assembly of the orchid tree Bauhinia variegata (Leguminosae; Cercidoideae) supports the allotetraploid origin hypothesis of Bauhinia.</title>
        <authorList>
            <person name="Zhong Y."/>
            <person name="Chen Y."/>
            <person name="Zheng D."/>
            <person name="Pang J."/>
            <person name="Liu Y."/>
            <person name="Luo S."/>
            <person name="Meng S."/>
            <person name="Qian L."/>
            <person name="Wei D."/>
            <person name="Dai S."/>
            <person name="Zhou R."/>
        </authorList>
    </citation>
    <scope>NUCLEOTIDE SEQUENCE [LARGE SCALE GENOMIC DNA]</scope>
    <source>
        <strain evidence="1">BV-YZ2020</strain>
    </source>
</reference>
<accession>A0ACB9PMS2</accession>
<proteinExistence type="predicted"/>
<dbReference type="EMBL" id="CM039429">
    <property type="protein sequence ID" value="KAI4350007.1"/>
    <property type="molecule type" value="Genomic_DNA"/>
</dbReference>
<comment type="caution">
    <text evidence="1">The sequence shown here is derived from an EMBL/GenBank/DDBJ whole genome shotgun (WGS) entry which is preliminary data.</text>
</comment>
<organism evidence="1 2">
    <name type="scientific">Bauhinia variegata</name>
    <name type="common">Purple orchid tree</name>
    <name type="synonym">Phanera variegata</name>
    <dbReference type="NCBI Taxonomy" id="167791"/>
    <lineage>
        <taxon>Eukaryota</taxon>
        <taxon>Viridiplantae</taxon>
        <taxon>Streptophyta</taxon>
        <taxon>Embryophyta</taxon>
        <taxon>Tracheophyta</taxon>
        <taxon>Spermatophyta</taxon>
        <taxon>Magnoliopsida</taxon>
        <taxon>eudicotyledons</taxon>
        <taxon>Gunneridae</taxon>
        <taxon>Pentapetalae</taxon>
        <taxon>rosids</taxon>
        <taxon>fabids</taxon>
        <taxon>Fabales</taxon>
        <taxon>Fabaceae</taxon>
        <taxon>Cercidoideae</taxon>
        <taxon>Cercideae</taxon>
        <taxon>Bauhiniinae</taxon>
        <taxon>Bauhinia</taxon>
    </lineage>
</organism>
<sequence>MQAWRVHPPDQRLSSNGVLRIVLVWVGLCFLVFFTLGLRRSSSIPSRCPPCDCSCSSSSGEYLFRLDPLDCAKRDPAINEETSKDLPSMLSEELNLQKIVANETLARTKKLVIDAGRASSHYQKEAQKCSVGIETCEEARERAEAELIEERNLSVLWEKRARQYGWKEEQHRGNTTLVNVII</sequence>
<evidence type="ECO:0000313" key="2">
    <source>
        <dbReference type="Proteomes" id="UP000828941"/>
    </source>
</evidence>
<name>A0ACB9PMS2_BAUVA</name>
<dbReference type="Proteomes" id="UP000828941">
    <property type="component" value="Chromosome 4"/>
</dbReference>
<protein>
    <submittedName>
        <fullName evidence="1">Uncharacterized protein</fullName>
    </submittedName>
</protein>